<organism evidence="3 4">
    <name type="scientific">Nannocystis pusilla</name>
    <dbReference type="NCBI Taxonomy" id="889268"/>
    <lineage>
        <taxon>Bacteria</taxon>
        <taxon>Pseudomonadati</taxon>
        <taxon>Myxococcota</taxon>
        <taxon>Polyangia</taxon>
        <taxon>Nannocystales</taxon>
        <taxon>Nannocystaceae</taxon>
        <taxon>Nannocystis</taxon>
    </lineage>
</organism>
<reference evidence="3" key="1">
    <citation type="submission" date="2021-08" db="EMBL/GenBank/DDBJ databases">
        <authorList>
            <person name="Stevens D.C."/>
        </authorList>
    </citation>
    <scope>NUCLEOTIDE SEQUENCE</scope>
    <source>
        <strain evidence="3">DSM 53165</strain>
    </source>
</reference>
<name>A0ABS7U398_9BACT</name>
<evidence type="ECO:0000313" key="3">
    <source>
        <dbReference type="EMBL" id="MBZ5715020.1"/>
    </source>
</evidence>
<dbReference type="PANTHER" id="PTHR24074">
    <property type="entry name" value="CO-CHAPERONE PROTEIN DJLA"/>
    <property type="match status" value="1"/>
</dbReference>
<dbReference type="SUPFAM" id="SSF46565">
    <property type="entry name" value="Chaperone J-domain"/>
    <property type="match status" value="1"/>
</dbReference>
<dbReference type="PROSITE" id="PS50076">
    <property type="entry name" value="DNAJ_2"/>
    <property type="match status" value="1"/>
</dbReference>
<dbReference type="Proteomes" id="UP001139031">
    <property type="component" value="Unassembled WGS sequence"/>
</dbReference>
<dbReference type="SMART" id="SM00271">
    <property type="entry name" value="DnaJ"/>
    <property type="match status" value="1"/>
</dbReference>
<dbReference type="InterPro" id="IPR036869">
    <property type="entry name" value="J_dom_sf"/>
</dbReference>
<dbReference type="CDD" id="cd06257">
    <property type="entry name" value="DnaJ"/>
    <property type="match status" value="1"/>
</dbReference>
<keyword evidence="4" id="KW-1185">Reference proteome</keyword>
<gene>
    <name evidence="3" type="ORF">K7C98_37790</name>
</gene>
<comment type="caution">
    <text evidence="3">The sequence shown here is derived from an EMBL/GenBank/DDBJ whole genome shotgun (WGS) entry which is preliminary data.</text>
</comment>
<keyword evidence="1" id="KW-1133">Transmembrane helix</keyword>
<keyword evidence="1" id="KW-0472">Membrane</keyword>
<feature type="domain" description="J" evidence="2">
    <location>
        <begin position="6"/>
        <end position="71"/>
    </location>
</feature>
<dbReference type="Gene3D" id="1.10.287.110">
    <property type="entry name" value="DnaJ domain"/>
    <property type="match status" value="1"/>
</dbReference>
<dbReference type="PRINTS" id="PR00625">
    <property type="entry name" value="JDOMAIN"/>
</dbReference>
<dbReference type="EMBL" id="JAIRAU010000055">
    <property type="protein sequence ID" value="MBZ5715020.1"/>
    <property type="molecule type" value="Genomic_DNA"/>
</dbReference>
<evidence type="ECO:0000259" key="2">
    <source>
        <dbReference type="PROSITE" id="PS50076"/>
    </source>
</evidence>
<keyword evidence="1" id="KW-0812">Transmembrane</keyword>
<protein>
    <submittedName>
        <fullName evidence="3">J domain-containing protein</fullName>
    </submittedName>
</protein>
<sequence>MPAFVDHYRVLGVTPTASEAEIRQAFRRAVHRHHADRNPHDAAASERMRAIVAARDVLCEPQARARFDLARAGQRAVDPLADPLIRATARAWGQAPPPSPPPPSPPVEAFGWAAAAVVGAAGLAAALGLSLLAAAGLATSVRARRRP</sequence>
<evidence type="ECO:0000313" key="4">
    <source>
        <dbReference type="Proteomes" id="UP001139031"/>
    </source>
</evidence>
<evidence type="ECO:0000256" key="1">
    <source>
        <dbReference type="SAM" id="Phobius"/>
    </source>
</evidence>
<feature type="transmembrane region" description="Helical" evidence="1">
    <location>
        <begin position="109"/>
        <end position="138"/>
    </location>
</feature>
<accession>A0ABS7U398</accession>
<dbReference type="Pfam" id="PF00226">
    <property type="entry name" value="DnaJ"/>
    <property type="match status" value="1"/>
</dbReference>
<dbReference type="RefSeq" id="WP_224196752.1">
    <property type="nucleotide sequence ID" value="NZ_JAIRAU010000055.1"/>
</dbReference>
<proteinExistence type="predicted"/>
<dbReference type="InterPro" id="IPR001623">
    <property type="entry name" value="DnaJ_domain"/>
</dbReference>
<dbReference type="InterPro" id="IPR050817">
    <property type="entry name" value="DjlA_DnaK_co-chaperone"/>
</dbReference>